<dbReference type="PANTHER" id="PTHR11412:SF144">
    <property type="entry name" value="COMPLEMENT C4-B"/>
    <property type="match status" value="1"/>
</dbReference>
<name>A0A8U0PYJ1_SALNM</name>
<dbReference type="Gene3D" id="2.20.130.20">
    <property type="match status" value="1"/>
</dbReference>
<dbReference type="InterPro" id="IPR011626">
    <property type="entry name" value="Alpha-macroglobulin_TED"/>
</dbReference>
<dbReference type="PANTHER" id="PTHR11412">
    <property type="entry name" value="MACROGLOBULIN / COMPLEMENT"/>
    <property type="match status" value="1"/>
</dbReference>
<dbReference type="SMART" id="SM01360">
    <property type="entry name" value="A2M"/>
    <property type="match status" value="1"/>
</dbReference>
<dbReference type="InterPro" id="IPR041425">
    <property type="entry name" value="C3/4/5_MG1"/>
</dbReference>
<evidence type="ECO:0000256" key="9">
    <source>
        <dbReference type="ARBA" id="ARBA00023180"/>
    </source>
</evidence>
<dbReference type="SMART" id="SM01359">
    <property type="entry name" value="A2M_N_2"/>
    <property type="match status" value="1"/>
</dbReference>
<dbReference type="Pfam" id="PF01759">
    <property type="entry name" value="NTR"/>
    <property type="match status" value="1"/>
</dbReference>
<dbReference type="InterPro" id="IPR013783">
    <property type="entry name" value="Ig-like_fold"/>
</dbReference>
<evidence type="ECO:0000259" key="11">
    <source>
        <dbReference type="PROSITE" id="PS01178"/>
    </source>
</evidence>
<evidence type="ECO:0000256" key="4">
    <source>
        <dbReference type="ARBA" id="ARBA00022690"/>
    </source>
</evidence>
<dbReference type="SMART" id="SM00643">
    <property type="entry name" value="C345C"/>
    <property type="match status" value="1"/>
</dbReference>
<dbReference type="SMART" id="SM01361">
    <property type="entry name" value="A2M_recep"/>
    <property type="match status" value="1"/>
</dbReference>
<evidence type="ECO:0000256" key="3">
    <source>
        <dbReference type="ARBA" id="ARBA00022525"/>
    </source>
</evidence>
<dbReference type="PROSITE" id="PS00477">
    <property type="entry name" value="ALPHA_2_MACROGLOBULIN"/>
    <property type="match status" value="1"/>
</dbReference>
<dbReference type="GeneID" id="120031505"/>
<feature type="domain" description="NTR" evidence="12">
    <location>
        <begin position="1573"/>
        <end position="1724"/>
    </location>
</feature>
<feature type="domain" description="Anaphylatoxin-like" evidence="11">
    <location>
        <begin position="682"/>
        <end position="720"/>
    </location>
</feature>
<dbReference type="Gene3D" id="2.60.40.10">
    <property type="entry name" value="Immunoglobulins"/>
    <property type="match status" value="2"/>
</dbReference>
<dbReference type="InterPro" id="IPR001599">
    <property type="entry name" value="Macroglobln_a2"/>
</dbReference>
<evidence type="ECO:0000256" key="6">
    <source>
        <dbReference type="ARBA" id="ARBA00022900"/>
    </source>
</evidence>
<accession>A0A8U0PYJ1</accession>
<gene>
    <name evidence="14" type="primary">c4b</name>
</gene>
<dbReference type="GO" id="GO:0005615">
    <property type="term" value="C:extracellular space"/>
    <property type="evidence" value="ECO:0007669"/>
    <property type="project" value="InterPro"/>
</dbReference>
<keyword evidence="5 10" id="KW-0732">Signal</keyword>
<dbReference type="RefSeq" id="XP_038833213.1">
    <property type="nucleotide sequence ID" value="XM_038977285.1"/>
</dbReference>
<dbReference type="Pfam" id="PF01835">
    <property type="entry name" value="MG2"/>
    <property type="match status" value="1"/>
</dbReference>
<keyword evidence="4" id="KW-0646">Protease inhibitor</keyword>
<dbReference type="InterPro" id="IPR019742">
    <property type="entry name" value="MacrogloblnA2_CS"/>
</dbReference>
<dbReference type="Gene3D" id="2.40.50.120">
    <property type="match status" value="1"/>
</dbReference>
<dbReference type="KEGG" id="snh:120031505"/>
<keyword evidence="9" id="KW-0325">Glycoprotein</keyword>
<keyword evidence="7" id="KW-0882">Thioester bond</keyword>
<keyword evidence="6" id="KW-0722">Serine protease inhibitor</keyword>
<dbReference type="InterPro" id="IPR036595">
    <property type="entry name" value="A-macroglobulin_rcpt-bd_sf"/>
</dbReference>
<dbReference type="OrthoDB" id="6359008at2759"/>
<evidence type="ECO:0000313" key="13">
    <source>
        <dbReference type="Proteomes" id="UP000808372"/>
    </source>
</evidence>
<evidence type="ECO:0000259" key="12">
    <source>
        <dbReference type="PROSITE" id="PS50189"/>
    </source>
</evidence>
<dbReference type="SMART" id="SM01419">
    <property type="entry name" value="Thiol-ester_cl"/>
    <property type="match status" value="1"/>
</dbReference>
<dbReference type="PROSITE" id="PS50189">
    <property type="entry name" value="NTR"/>
    <property type="match status" value="1"/>
</dbReference>
<dbReference type="Pfam" id="PF07677">
    <property type="entry name" value="A2M_recep"/>
    <property type="match status" value="1"/>
</dbReference>
<organism evidence="13 14">
    <name type="scientific">Salvelinus namaycush</name>
    <name type="common">Lake trout</name>
    <name type="synonym">Salmo namaycush</name>
    <dbReference type="NCBI Taxonomy" id="8040"/>
    <lineage>
        <taxon>Eukaryota</taxon>
        <taxon>Metazoa</taxon>
        <taxon>Chordata</taxon>
        <taxon>Craniata</taxon>
        <taxon>Vertebrata</taxon>
        <taxon>Euteleostomi</taxon>
        <taxon>Actinopterygii</taxon>
        <taxon>Neopterygii</taxon>
        <taxon>Teleostei</taxon>
        <taxon>Protacanthopterygii</taxon>
        <taxon>Salmoniformes</taxon>
        <taxon>Salmonidae</taxon>
        <taxon>Salmoninae</taxon>
        <taxon>Salvelinus</taxon>
    </lineage>
</organism>
<dbReference type="SUPFAM" id="SSF47686">
    <property type="entry name" value="Anaphylotoxins (complement system)"/>
    <property type="match status" value="1"/>
</dbReference>
<dbReference type="InterPro" id="IPR047565">
    <property type="entry name" value="Alpha-macroglob_thiol-ester_cl"/>
</dbReference>
<protein>
    <submittedName>
        <fullName evidence="14">Complement C4-B isoform X1</fullName>
    </submittedName>
</protein>
<dbReference type="CDD" id="cd03584">
    <property type="entry name" value="NTR_complement_C4"/>
    <property type="match status" value="1"/>
</dbReference>
<dbReference type="Pfam" id="PF17789">
    <property type="entry name" value="MG4"/>
    <property type="match status" value="1"/>
</dbReference>
<dbReference type="InterPro" id="IPR050473">
    <property type="entry name" value="A2M/Complement_sys"/>
</dbReference>
<keyword evidence="13" id="KW-1185">Reference proteome</keyword>
<dbReference type="Gene3D" id="2.60.40.1940">
    <property type="match status" value="1"/>
</dbReference>
<evidence type="ECO:0000256" key="7">
    <source>
        <dbReference type="ARBA" id="ARBA00022966"/>
    </source>
</evidence>
<comment type="subcellular location">
    <subcellularLocation>
        <location evidence="1">Secreted</location>
    </subcellularLocation>
</comment>
<dbReference type="PROSITE" id="PS01178">
    <property type="entry name" value="ANAPHYLATOXIN_2"/>
    <property type="match status" value="1"/>
</dbReference>
<sequence>MGSPVCLMVLFILAAESVHGQDRFFISAPNVFHVGVKERVYVQLGKALLNKRVTLYLEHEETANLMSQKSSTLCTEEGQIQTVELEVERDKLPIFVDFPYLMLVAEMDGVKDRKMVRVLVSQHRGYIFIQTDQPIYNPTQQVKYRIFTLNHSMKPHDDVFHISIFNAAGNRIMKTLKRATDGIFTDIPFNIPDVSEMGVWRIVAHYQGDENNAVTREFQVKKFVLPSFEVTVIPEQSYFLLNTEQVTFTILAKYSYGESIKGAFHCRFGVKEKTQGPDGEKEKIVFIRGLELTGSIQAGEGSAVLQESKLIEQLKSNLNTTLSDVVQSKAQLYVAVSVTDIISGELQEAEVSLPVVSQRYTVDLSRTRSHYIPGVPLSVVVVVRLPNGSPAVGEPVRMHLPELQDGDQTVKTNQQGAVWHDFNLPNLDRDITVEVTVDDQKITKDVKRASSPGNTYLSVSVSQKILTPGQSLSVVFKVFNGPPEDGFIYYMVFSRGVLTKQGSVKSGDLTKIQLPITSDMTPSFRLIGYYYDQKGDIITDSVWVDVNDVCEGTVKVKSKDEYLPGNTAKLEIDLNGQKAKVALLAVDKAIYALNAHNKLTPKQVFSSMQSYDLGCSYGGGSDTASVLNDAGLSFISNSHVLSKMRKGFNCESGFRRQRRSLDLQEQMVSIKSSYSDAKLQECCSHGLSLIPMLRTCQQRAERVARANKDHVCVKAFLDCCIEGEKLREKKKRDDAQRGHGRTVSATDIEDFFDTTNQQIRRSFPPSFAFSVVDINGKGSHTVALPDSITTWEIQAVSLSDSHGICVAEPHEFRVFKKVFVSLRLPYSVKRFEQMSIVPVVYNYWDQDVQIALHMERNDKLCSPGSSSIKTYVNVTVEAHSSKAVTFSAVPMETGPIPIKIRLYDIENEDGSDAIEKILNVRTEGIEKRVEETHFVDLSGNIGKSGQSFMINGKLPDNTVPGSSTNIFVKMEGELFGKSTSITLLSSDGVKSLLNAPHGCAEQTMKRMAPTALALRYLDLSQRWYELTPGIRDTALQFTEQGYMRILTFKKGDGSYGAWTHHPTSYWLTGLVVKVMSLVAERQNAGGGEKGRWAQGVSEQHIIDSVRYLLVKQKEDGSFSDPNPVIHREMQGGIGGIEGDVSMTAFITVALNRSLPFLTDNKERSDTKAIISKATDYLLSRVEGLQRPYAVAITAYCLSVCLSDRTQAEPAWEKLKGLATKGKDHCHGWYANAGMVNEEKKHYVPTTEAITVETTAYALLTAVAHKDTEWADSAACWLTSQENYGGGFKSTQDTIVALEALSEYALNRPQPLITEVAVEFTTPGKSDIQKLSLDNKGEKVETELKKLIGNAIINVALTGRGKAKMKVTKAYHLLDTSDDCNLLSITVKVEGKVEYTAQIVEDYNDYEGDYGDGDGEKREEEDVPRSAIEWFDARSRHRRDTQQSRNSENDVEYEVCVSHSLTRNLTGMSIADITLLSGFEAQTDDLDKLKNPDEQYISHYEVSHGKVLLYFNEIEERECVTFRAVQTVTIGLLQPAPATFYDYYEPDRKCTTFYAAPKRSKMVSTLCSGDVCQCSERPCHKEKDTFGPLKLEKKDRFEHACYSPTVDYGFIVQVISMSVKSNFELYTTNVTQVLRATGDVKLEESKVRVFAKRLQCKGQLETGKKYLIMGKDGSTTDSTGQMQYLLESNTWIEQVPNEKKCKGTNNKTTCNKFKDFVSEYMLNGCTQ</sequence>
<evidence type="ECO:0000256" key="2">
    <source>
        <dbReference type="ARBA" id="ARBA00010952"/>
    </source>
</evidence>
<dbReference type="Pfam" id="PF00207">
    <property type="entry name" value="A2M"/>
    <property type="match status" value="1"/>
</dbReference>
<dbReference type="InterPro" id="IPR008993">
    <property type="entry name" value="TIMP-like_OB-fold"/>
</dbReference>
<dbReference type="GO" id="GO:0006956">
    <property type="term" value="P:complement activation"/>
    <property type="evidence" value="ECO:0007669"/>
    <property type="project" value="TreeGrafter"/>
</dbReference>
<dbReference type="Pfam" id="PF07678">
    <property type="entry name" value="TED_complement"/>
    <property type="match status" value="1"/>
</dbReference>
<evidence type="ECO:0000256" key="1">
    <source>
        <dbReference type="ARBA" id="ARBA00004613"/>
    </source>
</evidence>
<reference evidence="14" key="1">
    <citation type="submission" date="2025-08" db="UniProtKB">
        <authorList>
            <consortium name="RefSeq"/>
        </authorList>
    </citation>
    <scope>IDENTIFICATION</scope>
    <source>
        <tissue evidence="14">White muscle</tissue>
    </source>
</reference>
<dbReference type="SUPFAM" id="SSF48239">
    <property type="entry name" value="Terpenoid cyclases/Protein prenyltransferases"/>
    <property type="match status" value="1"/>
</dbReference>
<evidence type="ECO:0000256" key="8">
    <source>
        <dbReference type="ARBA" id="ARBA00023157"/>
    </source>
</evidence>
<proteinExistence type="inferred from homology"/>
<dbReference type="InterPro" id="IPR000020">
    <property type="entry name" value="Anaphylatoxin/fibulin"/>
</dbReference>
<feature type="signal peptide" evidence="10">
    <location>
        <begin position="1"/>
        <end position="20"/>
    </location>
</feature>
<dbReference type="InterPro" id="IPR011625">
    <property type="entry name" value="A2M_N_BRD"/>
</dbReference>
<dbReference type="InterPro" id="IPR041555">
    <property type="entry name" value="MG3"/>
</dbReference>
<evidence type="ECO:0000256" key="5">
    <source>
        <dbReference type="ARBA" id="ARBA00022729"/>
    </source>
</evidence>
<dbReference type="Gene3D" id="6.20.50.160">
    <property type="match status" value="1"/>
</dbReference>
<dbReference type="FunFam" id="2.60.40.10:FF:000155">
    <property type="entry name" value="complement C3 isoform X1"/>
    <property type="match status" value="1"/>
</dbReference>
<dbReference type="FunFam" id="2.60.40.690:FF:000002">
    <property type="entry name" value="Complement C4 isoform-A"/>
    <property type="match status" value="1"/>
</dbReference>
<dbReference type="CDD" id="cd02896">
    <property type="entry name" value="complement_C3_C4_C5"/>
    <property type="match status" value="1"/>
</dbReference>
<keyword evidence="8" id="KW-1015">Disulfide bond</keyword>
<dbReference type="Proteomes" id="UP000808372">
    <property type="component" value="Chromosome 37"/>
</dbReference>
<dbReference type="InterPro" id="IPR009048">
    <property type="entry name" value="A-macroglobulin_rcpt-bd"/>
</dbReference>
<dbReference type="SUPFAM" id="SSF49410">
    <property type="entry name" value="Alpha-macroglobulin receptor domain"/>
    <property type="match status" value="1"/>
</dbReference>
<dbReference type="Pfam" id="PF17791">
    <property type="entry name" value="MG3"/>
    <property type="match status" value="1"/>
</dbReference>
<dbReference type="InterPro" id="IPR002890">
    <property type="entry name" value="MG2"/>
</dbReference>
<dbReference type="Gene3D" id="2.60.40.690">
    <property type="entry name" value="Alpha-macroglobulin, receptor-binding domain"/>
    <property type="match status" value="1"/>
</dbReference>
<dbReference type="FunFam" id="2.40.50.120:FF:000013">
    <property type="entry name" value="Complement C3"/>
    <property type="match status" value="1"/>
</dbReference>
<dbReference type="Pfam" id="PF01821">
    <property type="entry name" value="ANATO"/>
    <property type="match status" value="1"/>
</dbReference>
<dbReference type="Pfam" id="PF17790">
    <property type="entry name" value="MG1"/>
    <property type="match status" value="1"/>
</dbReference>
<evidence type="ECO:0000256" key="10">
    <source>
        <dbReference type="SAM" id="SignalP"/>
    </source>
</evidence>
<dbReference type="CDD" id="cd00017">
    <property type="entry name" value="ANATO"/>
    <property type="match status" value="1"/>
</dbReference>
<dbReference type="CTD" id="721"/>
<dbReference type="Gene3D" id="2.60.120.1540">
    <property type="match status" value="1"/>
</dbReference>
<dbReference type="InterPro" id="IPR001134">
    <property type="entry name" value="Netrin_domain"/>
</dbReference>
<keyword evidence="3" id="KW-0964">Secreted</keyword>
<dbReference type="SUPFAM" id="SSF50242">
    <property type="entry name" value="TIMP-like"/>
    <property type="match status" value="1"/>
</dbReference>
<dbReference type="InterPro" id="IPR040839">
    <property type="entry name" value="MG4"/>
</dbReference>
<dbReference type="FunFam" id="2.60.40.1930:FF:000001">
    <property type="entry name" value="CD109 isoform 3"/>
    <property type="match status" value="1"/>
</dbReference>
<dbReference type="InterPro" id="IPR008930">
    <property type="entry name" value="Terpenoid_cyclase/PrenylTrfase"/>
</dbReference>
<feature type="chain" id="PRO_5035753940" evidence="10">
    <location>
        <begin position="21"/>
        <end position="1726"/>
    </location>
</feature>
<dbReference type="Gene3D" id="2.60.40.1930">
    <property type="match status" value="3"/>
</dbReference>
<dbReference type="Pfam" id="PF07703">
    <property type="entry name" value="A2M_BRD"/>
    <property type="match status" value="1"/>
</dbReference>
<dbReference type="SMART" id="SM00104">
    <property type="entry name" value="ANATO"/>
    <property type="match status" value="1"/>
</dbReference>
<evidence type="ECO:0000313" key="14">
    <source>
        <dbReference type="RefSeq" id="XP_038833213.1"/>
    </source>
</evidence>
<dbReference type="Gene3D" id="1.20.91.20">
    <property type="entry name" value="Anaphylotoxins (complement system)"/>
    <property type="match status" value="1"/>
</dbReference>
<dbReference type="GO" id="GO:0004867">
    <property type="term" value="F:serine-type endopeptidase inhibitor activity"/>
    <property type="evidence" value="ECO:0007669"/>
    <property type="project" value="UniProtKB-KW"/>
</dbReference>
<dbReference type="InterPro" id="IPR018081">
    <property type="entry name" value="Anaphylatoxin_comp_syst"/>
</dbReference>
<dbReference type="InterPro" id="IPR018933">
    <property type="entry name" value="Netrin_module_non-TIMP"/>
</dbReference>
<dbReference type="Gene3D" id="1.50.10.20">
    <property type="match status" value="1"/>
</dbReference>
<comment type="similarity">
    <text evidence="2">Belongs to the protease inhibitor I39 (alpha-2-macroglobulin) family.</text>
</comment>